<dbReference type="AlphaFoldDB" id="A0A2P2N6F1"/>
<name>A0A2P2N6F1_RHIMU</name>
<dbReference type="EMBL" id="GGEC01057531">
    <property type="protein sequence ID" value="MBX38015.1"/>
    <property type="molecule type" value="Transcribed_RNA"/>
</dbReference>
<organism evidence="1">
    <name type="scientific">Rhizophora mucronata</name>
    <name type="common">Asiatic mangrove</name>
    <dbReference type="NCBI Taxonomy" id="61149"/>
    <lineage>
        <taxon>Eukaryota</taxon>
        <taxon>Viridiplantae</taxon>
        <taxon>Streptophyta</taxon>
        <taxon>Embryophyta</taxon>
        <taxon>Tracheophyta</taxon>
        <taxon>Spermatophyta</taxon>
        <taxon>Magnoliopsida</taxon>
        <taxon>eudicotyledons</taxon>
        <taxon>Gunneridae</taxon>
        <taxon>Pentapetalae</taxon>
        <taxon>rosids</taxon>
        <taxon>fabids</taxon>
        <taxon>Malpighiales</taxon>
        <taxon>Rhizophoraceae</taxon>
        <taxon>Rhizophora</taxon>
    </lineage>
</organism>
<reference evidence="1" key="1">
    <citation type="submission" date="2018-02" db="EMBL/GenBank/DDBJ databases">
        <title>Rhizophora mucronata_Transcriptome.</title>
        <authorList>
            <person name="Meera S.P."/>
            <person name="Sreeshan A."/>
            <person name="Augustine A."/>
        </authorList>
    </citation>
    <scope>NUCLEOTIDE SEQUENCE</scope>
    <source>
        <tissue evidence="1">Leaf</tissue>
    </source>
</reference>
<sequence>MLLGVQSNFITFPFSGADSEDCFVQNELEICF</sequence>
<proteinExistence type="predicted"/>
<evidence type="ECO:0000313" key="1">
    <source>
        <dbReference type="EMBL" id="MBX38015.1"/>
    </source>
</evidence>
<accession>A0A2P2N6F1</accession>
<protein>
    <submittedName>
        <fullName evidence="1">Uncharacterized protein</fullName>
    </submittedName>
</protein>